<reference evidence="1" key="1">
    <citation type="submission" date="2021-05" db="EMBL/GenBank/DDBJ databases">
        <authorList>
            <person name="Alioto T."/>
            <person name="Alioto T."/>
            <person name="Gomez Garrido J."/>
        </authorList>
    </citation>
    <scope>NUCLEOTIDE SEQUENCE</scope>
</reference>
<name>A0A8D8AJ52_CULPI</name>
<protein>
    <submittedName>
        <fullName evidence="1">(northern house mosquito) hypothetical protein</fullName>
    </submittedName>
</protein>
<accession>A0A8D8AJ52</accession>
<evidence type="ECO:0000313" key="1">
    <source>
        <dbReference type="EMBL" id="CAG6458199.1"/>
    </source>
</evidence>
<dbReference type="EMBL" id="HBUE01034292">
    <property type="protein sequence ID" value="CAG6458195.1"/>
    <property type="molecule type" value="Transcribed_RNA"/>
</dbReference>
<dbReference type="AlphaFoldDB" id="A0A8D8AJ52"/>
<sequence>MIPRVQLRRLLASVMNTKSPMAIGWHSPYHLVRLLIVGMYSFTQRCHSRSPSCCDLLYWSLSACAGSTGTDSSLRSSEGNPRRKWFGVRASASADAWGKYVNGRQLIISSDSARTVSRTSSVKRLPSSSAFIAALADRTRRSQLPPMWGAEGGLKCHCVLASVNASAQSMSICRPCRPSSLLTA</sequence>
<proteinExistence type="predicted"/>
<organism evidence="1">
    <name type="scientific">Culex pipiens</name>
    <name type="common">House mosquito</name>
    <dbReference type="NCBI Taxonomy" id="7175"/>
    <lineage>
        <taxon>Eukaryota</taxon>
        <taxon>Metazoa</taxon>
        <taxon>Ecdysozoa</taxon>
        <taxon>Arthropoda</taxon>
        <taxon>Hexapoda</taxon>
        <taxon>Insecta</taxon>
        <taxon>Pterygota</taxon>
        <taxon>Neoptera</taxon>
        <taxon>Endopterygota</taxon>
        <taxon>Diptera</taxon>
        <taxon>Nematocera</taxon>
        <taxon>Culicoidea</taxon>
        <taxon>Culicidae</taxon>
        <taxon>Culicinae</taxon>
        <taxon>Culicini</taxon>
        <taxon>Culex</taxon>
        <taxon>Culex</taxon>
    </lineage>
</organism>
<dbReference type="EMBL" id="HBUE01034294">
    <property type="protein sequence ID" value="CAG6458199.1"/>
    <property type="molecule type" value="Transcribed_RNA"/>
</dbReference>